<keyword evidence="7" id="KW-1185">Reference proteome</keyword>
<evidence type="ECO:0000259" key="5">
    <source>
        <dbReference type="PROSITE" id="PS51998"/>
    </source>
</evidence>
<dbReference type="InterPro" id="IPR014876">
    <property type="entry name" value="DEK_C"/>
</dbReference>
<evidence type="ECO:0000256" key="3">
    <source>
        <dbReference type="PROSITE-ProRule" id="PRU00649"/>
    </source>
</evidence>
<feature type="domain" description="TFIIS N-terminal" evidence="4">
    <location>
        <begin position="469"/>
        <end position="546"/>
    </location>
</feature>
<dbReference type="SUPFAM" id="SSF47676">
    <property type="entry name" value="Conserved domain common to transcription factors TFIIS, elongin A, CRSP70"/>
    <property type="match status" value="1"/>
</dbReference>
<dbReference type="PANTHER" id="PTHR47210:SF1">
    <property type="entry name" value="MEDIATOR OF RNA POLYMERASE II TRANSCRIPTION SUBUNIT 26C-RELATED"/>
    <property type="match status" value="1"/>
</dbReference>
<dbReference type="GO" id="GO:0005634">
    <property type="term" value="C:nucleus"/>
    <property type="evidence" value="ECO:0007669"/>
    <property type="project" value="UniProtKB-SubCell"/>
</dbReference>
<dbReference type="Proteomes" id="UP000243579">
    <property type="component" value="Unassembled WGS sequence"/>
</dbReference>
<name>A0A1V9ZLW8_ACHHY</name>
<evidence type="ECO:0000256" key="2">
    <source>
        <dbReference type="ARBA" id="ARBA00023242"/>
    </source>
</evidence>
<dbReference type="AlphaFoldDB" id="A0A1V9ZLW8"/>
<gene>
    <name evidence="6" type="ORF">ACHHYP_07354</name>
</gene>
<dbReference type="PROSITE" id="PS51998">
    <property type="entry name" value="DEK_C"/>
    <property type="match status" value="1"/>
</dbReference>
<dbReference type="SMART" id="SM00509">
    <property type="entry name" value="TFS2N"/>
    <property type="match status" value="1"/>
</dbReference>
<dbReference type="Pfam" id="PF08711">
    <property type="entry name" value="Med26"/>
    <property type="match status" value="1"/>
</dbReference>
<dbReference type="PANTHER" id="PTHR47210">
    <property type="entry name" value="MEDIATOR OF RNA POLYMERASE II TRANSCRIPTION SUBUNIT 26C-RELATED"/>
    <property type="match status" value="1"/>
</dbReference>
<dbReference type="InterPro" id="IPR003617">
    <property type="entry name" value="TFIIS/CRSP70_N_sub"/>
</dbReference>
<dbReference type="STRING" id="1202772.A0A1V9ZLW8"/>
<evidence type="ECO:0000259" key="4">
    <source>
        <dbReference type="PROSITE" id="PS51319"/>
    </source>
</evidence>
<sequence>MANGMWTRMGAGGTSIIIAPKVVTAELEAKIKECIEAFMRKNKANAESRSLKVVRQHVEKTLSLSLTHHKDLVKRLMHSVLQRSTMVVDTVVAAKEPTWKPEMRAAAITPGLRYLYQLARVPDVFATCSLDAIQYLCDLAETTAERESHRVILLYARQLASRYLDAPGSLVPDWVPGTAPTPLQVLDVVSSAYTFSCVSMHHPRLLELRSFLAEQKPPYTATDYFGWDPLAACANSDSKQSCYQKLSNALTLTWYASRLDLFLGCTYASVFKWVPSLYPYMAAHELTDKEYMDQCYLISRVVMTITNFGALQLAVDLLPHEYHFMQQHFDMHLARSDVHLVGAFARALKCYRPTPTATLERAMAFMLCAQQADGSWRQRDSETAEELLHKAAVALFTLSEPRFNGYAPAMADDSILRLLERLAATEHERRIASAENFESDLKRSHMKSHVKQVLTLAAAKEAPPLVHSPDLSRVLALLEATTDIKAMDEFAALDMLTSLNTMQLTVATLKATGLGRSINKLRKHPSEHVANVSQALVAKWKKELLG</sequence>
<protein>
    <submittedName>
        <fullName evidence="6">Uncharacterized protein</fullName>
    </submittedName>
</protein>
<comment type="subcellular location">
    <subcellularLocation>
        <location evidence="1 3">Nucleus</location>
    </subcellularLocation>
</comment>
<evidence type="ECO:0000313" key="7">
    <source>
        <dbReference type="Proteomes" id="UP000243579"/>
    </source>
</evidence>
<dbReference type="InterPro" id="IPR035441">
    <property type="entry name" value="TFIIS/LEDGF_dom_sf"/>
</dbReference>
<dbReference type="InterPro" id="IPR044790">
    <property type="entry name" value="MD26C-like"/>
</dbReference>
<feature type="domain" description="DEK-C" evidence="5">
    <location>
        <begin position="25"/>
        <end position="82"/>
    </location>
</feature>
<dbReference type="CDD" id="cd00183">
    <property type="entry name" value="TFIIS_I"/>
    <property type="match status" value="1"/>
</dbReference>
<evidence type="ECO:0000256" key="1">
    <source>
        <dbReference type="ARBA" id="ARBA00004123"/>
    </source>
</evidence>
<comment type="caution">
    <text evidence="6">The sequence shown here is derived from an EMBL/GenBank/DDBJ whole genome shotgun (WGS) entry which is preliminary data.</text>
</comment>
<accession>A0A1V9ZLW8</accession>
<reference evidence="6 7" key="1">
    <citation type="journal article" date="2014" name="Genome Biol. Evol.">
        <title>The secreted proteins of Achlya hypogyna and Thraustotheca clavata identify the ancestral oomycete secretome and reveal gene acquisitions by horizontal gene transfer.</title>
        <authorList>
            <person name="Misner I."/>
            <person name="Blouin N."/>
            <person name="Leonard G."/>
            <person name="Richards T.A."/>
            <person name="Lane C.E."/>
        </authorList>
    </citation>
    <scope>NUCLEOTIDE SEQUENCE [LARGE SCALE GENOMIC DNA]</scope>
    <source>
        <strain evidence="6 7">ATCC 48635</strain>
    </source>
</reference>
<dbReference type="EMBL" id="JNBR01000075">
    <property type="protein sequence ID" value="OQR98983.1"/>
    <property type="molecule type" value="Genomic_DNA"/>
</dbReference>
<dbReference type="Gene3D" id="1.20.930.10">
    <property type="entry name" value="Conserved domain common to transcription factors TFIIS, elongin A, CRSP70"/>
    <property type="match status" value="1"/>
</dbReference>
<dbReference type="InterPro" id="IPR017923">
    <property type="entry name" value="TFIIS_N"/>
</dbReference>
<evidence type="ECO:0000313" key="6">
    <source>
        <dbReference type="EMBL" id="OQR98983.1"/>
    </source>
</evidence>
<dbReference type="PROSITE" id="PS51319">
    <property type="entry name" value="TFIIS_N"/>
    <property type="match status" value="1"/>
</dbReference>
<proteinExistence type="predicted"/>
<dbReference type="OrthoDB" id="21513at2759"/>
<keyword evidence="2 3" id="KW-0539">Nucleus</keyword>
<organism evidence="6 7">
    <name type="scientific">Achlya hypogyna</name>
    <name type="common">Oomycete</name>
    <name type="synonym">Protoachlya hypogyna</name>
    <dbReference type="NCBI Taxonomy" id="1202772"/>
    <lineage>
        <taxon>Eukaryota</taxon>
        <taxon>Sar</taxon>
        <taxon>Stramenopiles</taxon>
        <taxon>Oomycota</taxon>
        <taxon>Saprolegniomycetes</taxon>
        <taxon>Saprolegniales</taxon>
        <taxon>Achlyaceae</taxon>
        <taxon>Achlya</taxon>
    </lineage>
</organism>